<evidence type="ECO:0000256" key="1">
    <source>
        <dbReference type="SAM" id="MobiDB-lite"/>
    </source>
</evidence>
<gene>
    <name evidence="3" type="ORF">BHE16_07210</name>
</gene>
<feature type="region of interest" description="Disordered" evidence="1">
    <location>
        <begin position="65"/>
        <end position="87"/>
    </location>
</feature>
<reference evidence="3 4" key="1">
    <citation type="submission" date="2016-11" db="EMBL/GenBank/DDBJ databases">
        <title>Genome sequencing of Zhihengliuella aestuarii B18 antagonistic to Plasmodiophora brassicae.</title>
        <authorList>
            <person name="Luo Y."/>
        </authorList>
    </citation>
    <scope>NUCLEOTIDE SEQUENCE [LARGE SCALE GENOMIC DNA]</scope>
    <source>
        <strain evidence="3 4">B18</strain>
    </source>
</reference>
<proteinExistence type="predicted"/>
<protein>
    <submittedName>
        <fullName evidence="3">Uncharacterized protein</fullName>
    </submittedName>
</protein>
<dbReference type="OrthoDB" id="4184144at2"/>
<keyword evidence="2" id="KW-1133">Transmembrane helix</keyword>
<sequence>MATTDPEKLKKTLGIDSWRQLSKEHVIQFASALPQLDKEVAINIVRQFPNFKDLATSALAQLQKQSEKAAESGDKGQERMHESFMHTREVLAEQLRKPDLSPEERFRILNDISDLIRNEAEGEERNRVYQGRIVNSLIVAAGVLATAAVAVLGGKGKIGKG</sequence>
<organism evidence="3 4">
    <name type="scientific">Neomicrococcus aestuarii</name>
    <dbReference type="NCBI Taxonomy" id="556325"/>
    <lineage>
        <taxon>Bacteria</taxon>
        <taxon>Bacillati</taxon>
        <taxon>Actinomycetota</taxon>
        <taxon>Actinomycetes</taxon>
        <taxon>Micrococcales</taxon>
        <taxon>Micrococcaceae</taxon>
        <taxon>Neomicrococcus</taxon>
    </lineage>
</organism>
<name>A0A1L2ZNN3_9MICC</name>
<dbReference type="KEGG" id="nae:BHE16_07210"/>
<evidence type="ECO:0000313" key="4">
    <source>
        <dbReference type="Proteomes" id="UP000183530"/>
    </source>
</evidence>
<dbReference type="RefSeq" id="WP_071894314.1">
    <property type="nucleotide sequence ID" value="NZ_CP018135.1"/>
</dbReference>
<dbReference type="STRING" id="556325.BHE16_07210"/>
<dbReference type="AlphaFoldDB" id="A0A1L2ZNN3"/>
<accession>A0A1L2ZNN3</accession>
<dbReference type="Proteomes" id="UP000183530">
    <property type="component" value="Chromosome"/>
</dbReference>
<keyword evidence="2" id="KW-0472">Membrane</keyword>
<feature type="transmembrane region" description="Helical" evidence="2">
    <location>
        <begin position="133"/>
        <end position="153"/>
    </location>
</feature>
<evidence type="ECO:0000313" key="3">
    <source>
        <dbReference type="EMBL" id="APF40837.1"/>
    </source>
</evidence>
<dbReference type="EMBL" id="CP018135">
    <property type="protein sequence ID" value="APF40837.1"/>
    <property type="molecule type" value="Genomic_DNA"/>
</dbReference>
<keyword evidence="2" id="KW-0812">Transmembrane</keyword>
<evidence type="ECO:0000256" key="2">
    <source>
        <dbReference type="SAM" id="Phobius"/>
    </source>
</evidence>
<keyword evidence="4" id="KW-1185">Reference proteome</keyword>